<evidence type="ECO:0000313" key="2">
    <source>
        <dbReference type="EMBL" id="MDR6288370.1"/>
    </source>
</evidence>
<feature type="signal peptide" evidence="1">
    <location>
        <begin position="1"/>
        <end position="27"/>
    </location>
</feature>
<name>A0ABU1JID2_9PROT</name>
<dbReference type="EMBL" id="JAVDPW010000002">
    <property type="protein sequence ID" value="MDR6288370.1"/>
    <property type="molecule type" value="Genomic_DNA"/>
</dbReference>
<accession>A0ABU1JID2</accession>
<reference evidence="2 3" key="1">
    <citation type="submission" date="2023-07" db="EMBL/GenBank/DDBJ databases">
        <title>Sorghum-associated microbial communities from plants grown in Nebraska, USA.</title>
        <authorList>
            <person name="Schachtman D."/>
        </authorList>
    </citation>
    <scope>NUCLEOTIDE SEQUENCE [LARGE SCALE GENOMIC DNA]</scope>
    <source>
        <strain evidence="2 3">584</strain>
    </source>
</reference>
<feature type="chain" id="PRO_5047139685" description="Calpain catalytic domain-containing protein" evidence="1">
    <location>
        <begin position="28"/>
        <end position="343"/>
    </location>
</feature>
<protein>
    <recommendedName>
        <fullName evidence="4">Calpain catalytic domain-containing protein</fullName>
    </recommendedName>
</protein>
<evidence type="ECO:0008006" key="4">
    <source>
        <dbReference type="Google" id="ProtNLM"/>
    </source>
</evidence>
<dbReference type="Proteomes" id="UP001262410">
    <property type="component" value="Unassembled WGS sequence"/>
</dbReference>
<evidence type="ECO:0000256" key="1">
    <source>
        <dbReference type="SAM" id="SignalP"/>
    </source>
</evidence>
<proteinExistence type="predicted"/>
<keyword evidence="3" id="KW-1185">Reference proteome</keyword>
<gene>
    <name evidence="2" type="ORF">E9232_000877</name>
</gene>
<organism evidence="2 3">
    <name type="scientific">Inquilinus ginsengisoli</name>
    <dbReference type="NCBI Taxonomy" id="363840"/>
    <lineage>
        <taxon>Bacteria</taxon>
        <taxon>Pseudomonadati</taxon>
        <taxon>Pseudomonadota</taxon>
        <taxon>Alphaproteobacteria</taxon>
        <taxon>Rhodospirillales</taxon>
        <taxon>Rhodospirillaceae</taxon>
        <taxon>Inquilinus</taxon>
    </lineage>
</organism>
<keyword evidence="1" id="KW-0732">Signal</keyword>
<dbReference type="RefSeq" id="WP_309792364.1">
    <property type="nucleotide sequence ID" value="NZ_JAVDPW010000002.1"/>
</dbReference>
<sequence>MSRQISHRLLPVLACVLATAAATGAGAASDATGMRAIGGAYRQLVHELEQSHGARPDSAASQRIAAAARDFQDALKRDGGARPELATDARNIVVSLGDGTFSADGSIAALRRDARGSVITAEPWIPSPGGDPIPGAIGIALNQTGEGDCVGISVIKAFSDTPAGTAILHKAVTANADGSFNISFPGDATTVYHLGPDDLDQFGKGDPAAAALVGAMFRYFHRDPKQGALPTNKVMELLAGTLGDHARRADAEMTPQEITEFLARNADNVGRGVAMVFGGKPGRNGEWTKGDGHAFAVIRIDPAAGMLTYTNPWNEATTRTIAIADLARQAAGTSADFETVTFR</sequence>
<comment type="caution">
    <text evidence="2">The sequence shown here is derived from an EMBL/GenBank/DDBJ whole genome shotgun (WGS) entry which is preliminary data.</text>
</comment>
<evidence type="ECO:0000313" key="3">
    <source>
        <dbReference type="Proteomes" id="UP001262410"/>
    </source>
</evidence>